<protein>
    <submittedName>
        <fullName evidence="1">15057_t:CDS:1</fullName>
    </submittedName>
</protein>
<evidence type="ECO:0000313" key="1">
    <source>
        <dbReference type="EMBL" id="CAG8843033.1"/>
    </source>
</evidence>
<keyword evidence="2" id="KW-1185">Reference proteome</keyword>
<name>A0ABN7WY40_GIGMA</name>
<accession>A0ABN7WY40</accession>
<feature type="non-terminal residue" evidence="1">
    <location>
        <position position="58"/>
    </location>
</feature>
<reference evidence="1 2" key="1">
    <citation type="submission" date="2021-06" db="EMBL/GenBank/DDBJ databases">
        <authorList>
            <person name="Kallberg Y."/>
            <person name="Tangrot J."/>
            <person name="Rosling A."/>
        </authorList>
    </citation>
    <scope>NUCLEOTIDE SEQUENCE [LARGE SCALE GENOMIC DNA]</scope>
    <source>
        <strain evidence="1 2">120-4 pot B 10/14</strain>
    </source>
</reference>
<organism evidence="1 2">
    <name type="scientific">Gigaspora margarita</name>
    <dbReference type="NCBI Taxonomy" id="4874"/>
    <lineage>
        <taxon>Eukaryota</taxon>
        <taxon>Fungi</taxon>
        <taxon>Fungi incertae sedis</taxon>
        <taxon>Mucoromycota</taxon>
        <taxon>Glomeromycotina</taxon>
        <taxon>Glomeromycetes</taxon>
        <taxon>Diversisporales</taxon>
        <taxon>Gigasporaceae</taxon>
        <taxon>Gigaspora</taxon>
    </lineage>
</organism>
<gene>
    <name evidence="1" type="ORF">GMARGA_LOCUS36316</name>
</gene>
<sequence>VLVKSSESVKNLVIIGDIKPRKRGLEFQQGGQHNGILVKVLFCSIHNANNEFLPSFVR</sequence>
<proteinExistence type="predicted"/>
<feature type="non-terminal residue" evidence="1">
    <location>
        <position position="1"/>
    </location>
</feature>
<comment type="caution">
    <text evidence="1">The sequence shown here is derived from an EMBL/GenBank/DDBJ whole genome shotgun (WGS) entry which is preliminary data.</text>
</comment>
<dbReference type="EMBL" id="CAJVQB010071046">
    <property type="protein sequence ID" value="CAG8843033.1"/>
    <property type="molecule type" value="Genomic_DNA"/>
</dbReference>
<dbReference type="Proteomes" id="UP000789901">
    <property type="component" value="Unassembled WGS sequence"/>
</dbReference>
<evidence type="ECO:0000313" key="2">
    <source>
        <dbReference type="Proteomes" id="UP000789901"/>
    </source>
</evidence>